<organism evidence="4 5">
    <name type="scientific">Penicillium hetheringtonii</name>
    <dbReference type="NCBI Taxonomy" id="911720"/>
    <lineage>
        <taxon>Eukaryota</taxon>
        <taxon>Fungi</taxon>
        <taxon>Dikarya</taxon>
        <taxon>Ascomycota</taxon>
        <taxon>Pezizomycotina</taxon>
        <taxon>Eurotiomycetes</taxon>
        <taxon>Eurotiomycetidae</taxon>
        <taxon>Eurotiales</taxon>
        <taxon>Aspergillaceae</taxon>
        <taxon>Penicillium</taxon>
    </lineage>
</organism>
<accession>A0AAD6DAP5</accession>
<evidence type="ECO:0000313" key="4">
    <source>
        <dbReference type="EMBL" id="KAJ5569364.1"/>
    </source>
</evidence>
<dbReference type="EMBL" id="JAQJAC010000010">
    <property type="protein sequence ID" value="KAJ5569364.1"/>
    <property type="molecule type" value="Genomic_DNA"/>
</dbReference>
<proteinExistence type="inferred from homology"/>
<protein>
    <recommendedName>
        <fullName evidence="2">cysteine dioxygenase</fullName>
        <ecNumber evidence="2">1.13.11.20</ecNumber>
    </recommendedName>
</protein>
<feature type="binding site" evidence="3">
    <location>
        <position position="348"/>
    </location>
    <ligand>
        <name>Fe cation</name>
        <dbReference type="ChEBI" id="CHEBI:24875"/>
        <note>catalytic</note>
    </ligand>
</feature>
<keyword evidence="3" id="KW-0479">Metal-binding</keyword>
<sequence length="480" mass="53756">MADPLDFADPFWDDSPVETIAINGPEKLSYTPKMAASTLPWEGISMKSSTSTAFQSIPYLSKPVDSLPGNFTEYIFPFPCLPESPVSNSKSVSVNELKVVGQGTIAVKSTATQSIEFLVSKKSDNGDAGFPKLSLKLTQTQAVFSKKTQTGETPLTGTISIKRPEASQFIPQSSPPGGTVYWLSIDRSNWLLRYGKYYTSNALTLIEVKLDADSGKWFEGFNIVEVKTDNNNKKVTTSRLPVTMDLPPVVVTNEAVSLRDLDLARMTTWANLPDACQSLYHNIAVLPRKDIGLTTNCERNANRIPNTQLRKKFENQYLRITIGSNKGNSPGIPYVMEVWPPGHKSPIHDHGDACAIIRVLSGTIQCSYYDTLVSKVEPKLLGQPIELDKDQITWLGDNQYQIHALENIRSRTCITLQCYQFPKENDLHEEKFRFFDASSKEQTDFHPNSDCTFTDFYNIMKTEWDNKKPYSESQTLSKKG</sequence>
<dbReference type="Proteomes" id="UP001216150">
    <property type="component" value="Unassembled WGS sequence"/>
</dbReference>
<keyword evidence="5" id="KW-1185">Reference proteome</keyword>
<keyword evidence="3" id="KW-0408">Iron</keyword>
<comment type="similarity">
    <text evidence="1">Belongs to the cysteine dioxygenase family.</text>
</comment>
<dbReference type="EC" id="1.13.11.20" evidence="2"/>
<dbReference type="InterPro" id="IPR011051">
    <property type="entry name" value="RmlC_Cupin_sf"/>
</dbReference>
<evidence type="ECO:0000256" key="2">
    <source>
        <dbReference type="ARBA" id="ARBA00013133"/>
    </source>
</evidence>
<evidence type="ECO:0000256" key="1">
    <source>
        <dbReference type="ARBA" id="ARBA00006622"/>
    </source>
</evidence>
<dbReference type="Gene3D" id="2.60.120.10">
    <property type="entry name" value="Jelly Rolls"/>
    <property type="match status" value="1"/>
</dbReference>
<dbReference type="AlphaFoldDB" id="A0AAD6DAP5"/>
<name>A0AAD6DAP5_9EURO</name>
<dbReference type="GO" id="GO:0017172">
    <property type="term" value="F:cysteine dioxygenase activity"/>
    <property type="evidence" value="ECO:0007669"/>
    <property type="project" value="UniProtKB-EC"/>
</dbReference>
<feature type="binding site" evidence="3">
    <location>
        <position position="403"/>
    </location>
    <ligand>
        <name>Fe cation</name>
        <dbReference type="ChEBI" id="CHEBI:24875"/>
        <note>catalytic</note>
    </ligand>
</feature>
<comment type="caution">
    <text evidence="4">The sequence shown here is derived from an EMBL/GenBank/DDBJ whole genome shotgun (WGS) entry which is preliminary data.</text>
</comment>
<evidence type="ECO:0000256" key="3">
    <source>
        <dbReference type="PIRSR" id="PIRSR610300-51"/>
    </source>
</evidence>
<evidence type="ECO:0000313" key="5">
    <source>
        <dbReference type="Proteomes" id="UP001216150"/>
    </source>
</evidence>
<dbReference type="InterPro" id="IPR014710">
    <property type="entry name" value="RmlC-like_jellyroll"/>
</dbReference>
<dbReference type="SUPFAM" id="SSF51182">
    <property type="entry name" value="RmlC-like cupins"/>
    <property type="match status" value="1"/>
</dbReference>
<feature type="binding site" evidence="3">
    <location>
        <position position="350"/>
    </location>
    <ligand>
        <name>Fe cation</name>
        <dbReference type="ChEBI" id="CHEBI:24875"/>
        <note>catalytic</note>
    </ligand>
</feature>
<dbReference type="CDD" id="cd10548">
    <property type="entry name" value="cupin_CDO"/>
    <property type="match status" value="1"/>
</dbReference>
<gene>
    <name evidence="4" type="ORF">N7450_011850</name>
</gene>
<dbReference type="GO" id="GO:0005506">
    <property type="term" value="F:iron ion binding"/>
    <property type="evidence" value="ECO:0007669"/>
    <property type="project" value="InterPro"/>
</dbReference>
<dbReference type="Pfam" id="PF05995">
    <property type="entry name" value="CDO_I"/>
    <property type="match status" value="1"/>
</dbReference>
<dbReference type="InterPro" id="IPR010300">
    <property type="entry name" value="CDO_1"/>
</dbReference>
<reference evidence="4 5" key="1">
    <citation type="journal article" date="2023" name="IMA Fungus">
        <title>Comparative genomic study of the Penicillium genus elucidates a diverse pangenome and 15 lateral gene transfer events.</title>
        <authorList>
            <person name="Petersen C."/>
            <person name="Sorensen T."/>
            <person name="Nielsen M.R."/>
            <person name="Sondergaard T.E."/>
            <person name="Sorensen J.L."/>
            <person name="Fitzpatrick D.A."/>
            <person name="Frisvad J.C."/>
            <person name="Nielsen K.L."/>
        </authorList>
    </citation>
    <scope>NUCLEOTIDE SEQUENCE [LARGE SCALE GENOMIC DNA]</scope>
    <source>
        <strain evidence="4 5">IBT 29057</strain>
    </source>
</reference>